<gene>
    <name evidence="3" type="ORF">WKI68_01320</name>
</gene>
<dbReference type="Gene3D" id="3.40.50.720">
    <property type="entry name" value="NAD(P)-binding Rossmann-like Domain"/>
    <property type="match status" value="2"/>
</dbReference>
<dbReference type="SUPFAM" id="SSF51735">
    <property type="entry name" value="NAD(P)-binding Rossmann-fold domains"/>
    <property type="match status" value="1"/>
</dbReference>
<dbReference type="InterPro" id="IPR036291">
    <property type="entry name" value="NAD(P)-bd_dom_sf"/>
</dbReference>
<dbReference type="InterPro" id="IPR016040">
    <property type="entry name" value="NAD(P)-bd_dom"/>
</dbReference>
<dbReference type="EMBL" id="JBBKAM010000002">
    <property type="protein sequence ID" value="MEJ8640437.1"/>
    <property type="molecule type" value="Genomic_DNA"/>
</dbReference>
<name>A0ABU8TXU9_9ACTN</name>
<protein>
    <submittedName>
        <fullName evidence="3">NAD(P)H-binding protein</fullName>
    </submittedName>
</protein>
<evidence type="ECO:0000313" key="3">
    <source>
        <dbReference type="EMBL" id="MEJ8640437.1"/>
    </source>
</evidence>
<dbReference type="InterPro" id="IPR051606">
    <property type="entry name" value="Polyketide_Oxido-like"/>
</dbReference>
<dbReference type="PANTHER" id="PTHR43355:SF2">
    <property type="entry name" value="FLAVIN REDUCTASE (NADPH)"/>
    <property type="match status" value="1"/>
</dbReference>
<feature type="compositionally biased region" description="Basic residues" evidence="1">
    <location>
        <begin position="80"/>
        <end position="100"/>
    </location>
</feature>
<evidence type="ECO:0000313" key="4">
    <source>
        <dbReference type="Proteomes" id="UP001382904"/>
    </source>
</evidence>
<reference evidence="3 4" key="1">
    <citation type="submission" date="2024-03" db="EMBL/GenBank/DDBJ databases">
        <title>Novel Streptomyces species of biotechnological and ecological value are a feature of Machair soil.</title>
        <authorList>
            <person name="Prole J.R."/>
            <person name="Goodfellow M."/>
            <person name="Allenby N."/>
            <person name="Ward A.C."/>
        </authorList>
    </citation>
    <scope>NUCLEOTIDE SEQUENCE [LARGE SCALE GENOMIC DNA]</scope>
    <source>
        <strain evidence="3 4">MS1.HAVA.3</strain>
    </source>
</reference>
<organism evidence="3 4">
    <name type="scientific">Streptomyces caledonius</name>
    <dbReference type="NCBI Taxonomy" id="3134107"/>
    <lineage>
        <taxon>Bacteria</taxon>
        <taxon>Bacillati</taxon>
        <taxon>Actinomycetota</taxon>
        <taxon>Actinomycetes</taxon>
        <taxon>Kitasatosporales</taxon>
        <taxon>Streptomycetaceae</taxon>
        <taxon>Streptomyces</taxon>
    </lineage>
</organism>
<evidence type="ECO:0000259" key="2">
    <source>
        <dbReference type="Pfam" id="PF13460"/>
    </source>
</evidence>
<feature type="domain" description="NAD(P)-binding" evidence="2">
    <location>
        <begin position="7"/>
        <end position="61"/>
    </location>
</feature>
<accession>A0ABU8TXU9</accession>
<dbReference type="Proteomes" id="UP001382904">
    <property type="component" value="Unassembled WGS sequence"/>
</dbReference>
<comment type="caution">
    <text evidence="3">The sequence shown here is derived from an EMBL/GenBank/DDBJ whole genome shotgun (WGS) entry which is preliminary data.</text>
</comment>
<sequence length="207" mass="21861">MQLTVLGATGPIGQQVLQQALAAGHRVTALVRDPARLPQRDEKRVTVVTGDAASAAEVEEATGQPGPDLCPGSGQGLQVHSRHPHRRSRPGGHGRGRRGASRLALGSGDTARRQSLFQATASKLAMGTLMADKGIADQTIARSDHDWTIALPVLFGNGQATAGYKTIPLDGTQGRIGGRINRADVADFLLSAATSDLWVRRRVILTR</sequence>
<keyword evidence="4" id="KW-1185">Reference proteome</keyword>
<evidence type="ECO:0000256" key="1">
    <source>
        <dbReference type="SAM" id="MobiDB-lite"/>
    </source>
</evidence>
<proteinExistence type="predicted"/>
<dbReference type="Pfam" id="PF13460">
    <property type="entry name" value="NAD_binding_10"/>
    <property type="match status" value="2"/>
</dbReference>
<feature type="domain" description="NAD(P)-binding" evidence="2">
    <location>
        <begin position="105"/>
        <end position="195"/>
    </location>
</feature>
<dbReference type="PANTHER" id="PTHR43355">
    <property type="entry name" value="FLAVIN REDUCTASE (NADPH)"/>
    <property type="match status" value="1"/>
</dbReference>
<feature type="region of interest" description="Disordered" evidence="1">
    <location>
        <begin position="55"/>
        <end position="108"/>
    </location>
</feature>